<dbReference type="PIRSF" id="PIRSF032162">
    <property type="entry name" value="UCP032162_imp"/>
    <property type="match status" value="1"/>
</dbReference>
<reference evidence="2 3" key="1">
    <citation type="submission" date="2023-10" db="EMBL/GenBank/DDBJ databases">
        <title>Novel methanotroph of the genus Methylocapsa from a subarctic wetland.</title>
        <authorList>
            <person name="Belova S.E."/>
            <person name="Oshkin I.Y."/>
            <person name="Miroshnikov K."/>
            <person name="Dedysh S.N."/>
        </authorList>
    </citation>
    <scope>NUCLEOTIDE SEQUENCE [LARGE SCALE GENOMIC DNA]</scope>
    <source>
        <strain evidence="2 3">RX1</strain>
    </source>
</reference>
<dbReference type="RefSeq" id="WP_407340400.1">
    <property type="nucleotide sequence ID" value="NZ_CP136862.1"/>
</dbReference>
<proteinExistence type="predicted"/>
<evidence type="ECO:0000313" key="3">
    <source>
        <dbReference type="Proteomes" id="UP001626536"/>
    </source>
</evidence>
<evidence type="ECO:0000313" key="2">
    <source>
        <dbReference type="EMBL" id="WOJ90814.1"/>
    </source>
</evidence>
<feature type="transmembrane region" description="Helical" evidence="1">
    <location>
        <begin position="58"/>
        <end position="77"/>
    </location>
</feature>
<dbReference type="InterPro" id="IPR016990">
    <property type="entry name" value="UCP032162_TM"/>
</dbReference>
<gene>
    <name evidence="2" type="ORF">RZS28_05890</name>
</gene>
<name>A0ABZ0HWQ3_9HYPH</name>
<keyword evidence="3" id="KW-1185">Reference proteome</keyword>
<dbReference type="EMBL" id="CP136862">
    <property type="protein sequence ID" value="WOJ90814.1"/>
    <property type="molecule type" value="Genomic_DNA"/>
</dbReference>
<feature type="transmembrane region" description="Helical" evidence="1">
    <location>
        <begin position="32"/>
        <end position="52"/>
    </location>
</feature>
<dbReference type="InterPro" id="IPR019253">
    <property type="entry name" value="DUF2244_TM"/>
</dbReference>
<keyword evidence="1" id="KW-1133">Transmembrane helix</keyword>
<dbReference type="Proteomes" id="UP001626536">
    <property type="component" value="Chromosome"/>
</dbReference>
<evidence type="ECO:0000256" key="1">
    <source>
        <dbReference type="SAM" id="Phobius"/>
    </source>
</evidence>
<accession>A0ABZ0HWQ3</accession>
<keyword evidence="1" id="KW-0472">Membrane</keyword>
<organism evidence="2 3">
    <name type="scientific">Methylocapsa polymorpha</name>
    <dbReference type="NCBI Taxonomy" id="3080828"/>
    <lineage>
        <taxon>Bacteria</taxon>
        <taxon>Pseudomonadati</taxon>
        <taxon>Pseudomonadota</taxon>
        <taxon>Alphaproteobacteria</taxon>
        <taxon>Hyphomicrobiales</taxon>
        <taxon>Beijerinckiaceae</taxon>
        <taxon>Methylocapsa</taxon>
    </lineage>
</organism>
<sequence>MSIVETGIVEPENQRLFAARIKPYRSLTRRNFHLILMVFSGASLFSSLPFIFLGAWPIAGFMGLDVVLFYFAFRANFNAARAYEDVHVTHFELLLAKVSARGQRAEWRFNPAWVRLERVEHEEFGTQRLALVSRGKSVEIAGFLGPGEKANFARALSRALAEARRGPRFS</sequence>
<protein>
    <submittedName>
        <fullName evidence="2">DUF2244 domain-containing protein</fullName>
    </submittedName>
</protein>
<keyword evidence="1" id="KW-0812">Transmembrane</keyword>
<dbReference type="Pfam" id="PF10003">
    <property type="entry name" value="DUF2244"/>
    <property type="match status" value="1"/>
</dbReference>